<comment type="caution">
    <text evidence="1">The sequence shown here is derived from an EMBL/GenBank/DDBJ whole genome shotgun (WGS) entry which is preliminary data.</text>
</comment>
<organism evidence="1 2">
    <name type="scientific">Protopolystoma xenopodis</name>
    <dbReference type="NCBI Taxonomy" id="117903"/>
    <lineage>
        <taxon>Eukaryota</taxon>
        <taxon>Metazoa</taxon>
        <taxon>Spiralia</taxon>
        <taxon>Lophotrochozoa</taxon>
        <taxon>Platyhelminthes</taxon>
        <taxon>Monogenea</taxon>
        <taxon>Polyopisthocotylea</taxon>
        <taxon>Polystomatidea</taxon>
        <taxon>Polystomatidae</taxon>
        <taxon>Protopolystoma</taxon>
    </lineage>
</organism>
<gene>
    <name evidence="1" type="ORF">PXEA_LOCUS3836</name>
</gene>
<dbReference type="AlphaFoldDB" id="A0A448WFE0"/>
<reference evidence="1" key="1">
    <citation type="submission" date="2018-11" db="EMBL/GenBank/DDBJ databases">
        <authorList>
            <consortium name="Pathogen Informatics"/>
        </authorList>
    </citation>
    <scope>NUCLEOTIDE SEQUENCE</scope>
</reference>
<name>A0A448WFE0_9PLAT</name>
<sequence>MNQQLISCTPEQCLSPSVTCPIRPCGDGALLSYFESKVYGSEHACQDSNLLSPAISTSVDRKLDSCHACSSLSICEHAQLHLNRQSACLPQSRLDFHAAPDYHHCQPRYSQHSHKRYDHCSLDCSQSTCCCHFRQIQSKNGLITPTCGFNCRLHTICRVCRKSVKENGYSATQHSSNRRKLHHRHQNNPHQVCCCPTHLVAVPLKTDVRFSETDCTSLSHALARPSSWYVLLCLPK</sequence>
<dbReference type="Proteomes" id="UP000784294">
    <property type="component" value="Unassembled WGS sequence"/>
</dbReference>
<keyword evidence="2" id="KW-1185">Reference proteome</keyword>
<protein>
    <submittedName>
        <fullName evidence="1">Uncharacterized protein</fullName>
    </submittedName>
</protein>
<dbReference type="EMBL" id="CAAALY010008902">
    <property type="protein sequence ID" value="VEL10396.1"/>
    <property type="molecule type" value="Genomic_DNA"/>
</dbReference>
<evidence type="ECO:0000313" key="1">
    <source>
        <dbReference type="EMBL" id="VEL10396.1"/>
    </source>
</evidence>
<evidence type="ECO:0000313" key="2">
    <source>
        <dbReference type="Proteomes" id="UP000784294"/>
    </source>
</evidence>
<accession>A0A448WFE0</accession>
<proteinExistence type="predicted"/>